<keyword evidence="2" id="KW-1185">Reference proteome</keyword>
<dbReference type="AlphaFoldDB" id="A0A383S9B8"/>
<sequence length="66" mass="7079">MRVLIVDDDAIVAGSLATILAAEDDIEVIGTGGSGPEAVELYAREQPDILLMDIQMPRATDWRPPS</sequence>
<gene>
    <name evidence="1" type="ORF">PROPAUS_2524</name>
</gene>
<dbReference type="Proteomes" id="UP000263928">
    <property type="component" value="Unassembled WGS sequence"/>
</dbReference>
<dbReference type="InterPro" id="IPR001789">
    <property type="entry name" value="Sig_transdc_resp-reg_receiver"/>
</dbReference>
<proteinExistence type="predicted"/>
<dbReference type="PANTHER" id="PTHR42872">
    <property type="entry name" value="PROTEIN-GLUTAMATE METHYLESTERASE/PROTEIN-GLUTAMINE GLUTAMINASE"/>
    <property type="match status" value="1"/>
</dbReference>
<dbReference type="SUPFAM" id="SSF52172">
    <property type="entry name" value="CheY-like"/>
    <property type="match status" value="1"/>
</dbReference>
<accession>A0A383S9B8</accession>
<dbReference type="Pfam" id="PF00072">
    <property type="entry name" value="Response_reg"/>
    <property type="match status" value="1"/>
</dbReference>
<dbReference type="EMBL" id="UNQJ01000028">
    <property type="protein sequence ID" value="SYZ34507.1"/>
    <property type="molecule type" value="Genomic_DNA"/>
</dbReference>
<dbReference type="PANTHER" id="PTHR42872:SF6">
    <property type="entry name" value="PROTEIN-GLUTAMATE METHYLESTERASE_PROTEIN-GLUTAMINE GLUTAMINASE"/>
    <property type="match status" value="1"/>
</dbReference>
<evidence type="ECO:0000313" key="2">
    <source>
        <dbReference type="Proteomes" id="UP000263928"/>
    </source>
</evidence>
<dbReference type="PROSITE" id="PS50110">
    <property type="entry name" value="RESPONSE_REGULATORY"/>
    <property type="match status" value="1"/>
</dbReference>
<organism evidence="1 2">
    <name type="scientific">Propionibacterium australiense</name>
    <dbReference type="NCBI Taxonomy" id="119981"/>
    <lineage>
        <taxon>Bacteria</taxon>
        <taxon>Bacillati</taxon>
        <taxon>Actinomycetota</taxon>
        <taxon>Actinomycetes</taxon>
        <taxon>Propionibacteriales</taxon>
        <taxon>Propionibacteriaceae</taxon>
        <taxon>Propionibacterium</taxon>
    </lineage>
</organism>
<dbReference type="RefSeq" id="WP_232012482.1">
    <property type="nucleotide sequence ID" value="NZ_LR134442.1"/>
</dbReference>
<protein>
    <submittedName>
        <fullName evidence="1">CheY-like superfamily</fullName>
    </submittedName>
</protein>
<dbReference type="GO" id="GO:0000160">
    <property type="term" value="P:phosphorelay signal transduction system"/>
    <property type="evidence" value="ECO:0007669"/>
    <property type="project" value="InterPro"/>
</dbReference>
<name>A0A383S9B8_9ACTN</name>
<dbReference type="InterPro" id="IPR011006">
    <property type="entry name" value="CheY-like_superfamily"/>
</dbReference>
<reference evidence="2" key="1">
    <citation type="submission" date="2018-08" db="EMBL/GenBank/DDBJ databases">
        <authorList>
            <person name="Hornung B."/>
        </authorList>
    </citation>
    <scope>NUCLEOTIDE SEQUENCE [LARGE SCALE GENOMIC DNA]</scope>
</reference>
<dbReference type="Gene3D" id="3.40.50.2300">
    <property type="match status" value="1"/>
</dbReference>
<evidence type="ECO:0000313" key="1">
    <source>
        <dbReference type="EMBL" id="SYZ34507.1"/>
    </source>
</evidence>